<proteinExistence type="predicted"/>
<comment type="caution">
    <text evidence="3">The sequence shown here is derived from an EMBL/GenBank/DDBJ whole genome shotgun (WGS) entry which is preliminary data.</text>
</comment>
<keyword evidence="4" id="KW-1185">Reference proteome</keyword>
<evidence type="ECO:0000256" key="1">
    <source>
        <dbReference type="SAM" id="MobiDB-lite"/>
    </source>
</evidence>
<dbReference type="Proteomes" id="UP001437256">
    <property type="component" value="Unassembled WGS sequence"/>
</dbReference>
<protein>
    <recommendedName>
        <fullName evidence="2">F-box domain-containing protein</fullName>
    </recommendedName>
</protein>
<feature type="region of interest" description="Disordered" evidence="1">
    <location>
        <begin position="383"/>
        <end position="415"/>
    </location>
</feature>
<feature type="region of interest" description="Disordered" evidence="1">
    <location>
        <begin position="1"/>
        <end position="24"/>
    </location>
</feature>
<sequence>MSDSYNATDRAGKRRRMSPRTSITSLPPETMEQILLLLDPLDVGAVSQASHYFYDLIYSSCPRRPPRSVNPINQYLWRNLYLAQSFDNPTTCYTSLGRRMVNSEEGEEFDWKTELQEIMRARTIVESYTRRANGDISHSPKPITSDDRSRSLHTLLKLVTNVPPLRSSQDLLKDDKISANLMWVAAECRRGAFLDPISVTNDDDDDIGEDTSTSRQQRNMLGSVFGESPMQVDDDDDNATPTPTPTPAPETIDSFSETELQLRARLHTHLGLTPYDWTEEAILESRAYVYTMAHYTWGNDFGPFTEGWVLNSKREWITGVRVNWVHVHHIHRLVSMKILDSIPDEQLERFKELDVFIYQLSFPYTQIILSEEAAEREAIVREKSRKEKGKGKEKENDLSWLERNEENEKDKEKEDFTKDDWAGVTGNWKISFCFCDHGRLIRFNKALRKLQKGSSESSSTSTTSVSDYPPEASMLSVAEVLRTMSASLHITHIVQTAQFPAYPILYFGGEAVFGGGVNNVMTGWVRVIDDSGVEDMQRGKEDLVVRWHFVSGETGNPIWSGEGVQVGGIRSAYGVLGAWTTIFHDVEDPVGPFWLRKEYDIEAEEDL</sequence>
<accession>A0ABR2Z7V7</accession>
<feature type="domain" description="F-box" evidence="2">
    <location>
        <begin position="20"/>
        <end position="80"/>
    </location>
</feature>
<feature type="region of interest" description="Disordered" evidence="1">
    <location>
        <begin position="197"/>
        <end position="252"/>
    </location>
</feature>
<name>A0ABR2Z7V7_9AGAR</name>
<dbReference type="InterPro" id="IPR001810">
    <property type="entry name" value="F-box_dom"/>
</dbReference>
<evidence type="ECO:0000313" key="3">
    <source>
        <dbReference type="EMBL" id="KAL0057353.1"/>
    </source>
</evidence>
<organism evidence="3 4">
    <name type="scientific">Marasmius tenuissimus</name>
    <dbReference type="NCBI Taxonomy" id="585030"/>
    <lineage>
        <taxon>Eukaryota</taxon>
        <taxon>Fungi</taxon>
        <taxon>Dikarya</taxon>
        <taxon>Basidiomycota</taxon>
        <taxon>Agaricomycotina</taxon>
        <taxon>Agaricomycetes</taxon>
        <taxon>Agaricomycetidae</taxon>
        <taxon>Agaricales</taxon>
        <taxon>Marasmiineae</taxon>
        <taxon>Marasmiaceae</taxon>
        <taxon>Marasmius</taxon>
    </lineage>
</organism>
<dbReference type="SUPFAM" id="SSF81383">
    <property type="entry name" value="F-box domain"/>
    <property type="match status" value="1"/>
</dbReference>
<reference evidence="3 4" key="1">
    <citation type="submission" date="2024-05" db="EMBL/GenBank/DDBJ databases">
        <title>A draft genome resource for the thread blight pathogen Marasmius tenuissimus strain MS-2.</title>
        <authorList>
            <person name="Yulfo-Soto G.E."/>
            <person name="Baruah I.K."/>
            <person name="Amoako-Attah I."/>
            <person name="Bukari Y."/>
            <person name="Meinhardt L.W."/>
            <person name="Bailey B.A."/>
            <person name="Cohen S.P."/>
        </authorList>
    </citation>
    <scope>NUCLEOTIDE SEQUENCE [LARGE SCALE GENOMIC DNA]</scope>
    <source>
        <strain evidence="3 4">MS-2</strain>
    </source>
</reference>
<dbReference type="CDD" id="cd09917">
    <property type="entry name" value="F-box_SF"/>
    <property type="match status" value="1"/>
</dbReference>
<evidence type="ECO:0000259" key="2">
    <source>
        <dbReference type="PROSITE" id="PS50181"/>
    </source>
</evidence>
<dbReference type="InterPro" id="IPR036047">
    <property type="entry name" value="F-box-like_dom_sf"/>
</dbReference>
<feature type="compositionally biased region" description="Polar residues" evidence="1">
    <location>
        <begin position="210"/>
        <end position="220"/>
    </location>
</feature>
<evidence type="ECO:0000313" key="4">
    <source>
        <dbReference type="Proteomes" id="UP001437256"/>
    </source>
</evidence>
<dbReference type="PROSITE" id="PS50181">
    <property type="entry name" value="FBOX"/>
    <property type="match status" value="1"/>
</dbReference>
<gene>
    <name evidence="3" type="ORF">AAF712_016009</name>
</gene>
<dbReference type="EMBL" id="JBBXMP010000573">
    <property type="protein sequence ID" value="KAL0057353.1"/>
    <property type="molecule type" value="Genomic_DNA"/>
</dbReference>